<evidence type="ECO:0000313" key="2">
    <source>
        <dbReference type="Proteomes" id="UP001597283"/>
    </source>
</evidence>
<dbReference type="InterPro" id="IPR001753">
    <property type="entry name" value="Enoyl-CoA_hydra/iso"/>
</dbReference>
<dbReference type="Pfam" id="PF00378">
    <property type="entry name" value="ECH_1"/>
    <property type="match status" value="1"/>
</dbReference>
<name>A0ABW4NHU4_9SPHN</name>
<dbReference type="InterPro" id="IPR029045">
    <property type="entry name" value="ClpP/crotonase-like_dom_sf"/>
</dbReference>
<accession>A0ABW4NHU4</accession>
<dbReference type="PANTHER" id="PTHR43612:SF3">
    <property type="entry name" value="TRIFUNCTIONAL ENZYME SUBUNIT ALPHA, MITOCHONDRIAL"/>
    <property type="match status" value="1"/>
</dbReference>
<dbReference type="SUPFAM" id="SSF52096">
    <property type="entry name" value="ClpP/crotonase"/>
    <property type="match status" value="1"/>
</dbReference>
<dbReference type="CDD" id="cd06558">
    <property type="entry name" value="crotonase-like"/>
    <property type="match status" value="1"/>
</dbReference>
<dbReference type="Gene3D" id="3.90.226.10">
    <property type="entry name" value="2-enoyl-CoA Hydratase, Chain A, domain 1"/>
    <property type="match status" value="1"/>
</dbReference>
<reference evidence="2" key="1">
    <citation type="journal article" date="2019" name="Int. J. Syst. Evol. Microbiol.">
        <title>The Global Catalogue of Microorganisms (GCM) 10K type strain sequencing project: providing services to taxonomists for standard genome sequencing and annotation.</title>
        <authorList>
            <consortium name="The Broad Institute Genomics Platform"/>
            <consortium name="The Broad Institute Genome Sequencing Center for Infectious Disease"/>
            <person name="Wu L."/>
            <person name="Ma J."/>
        </authorList>
    </citation>
    <scope>NUCLEOTIDE SEQUENCE [LARGE SCALE GENOMIC DNA]</scope>
    <source>
        <strain evidence="2">Q85</strain>
    </source>
</reference>
<sequence length="422" mass="45254">MTEHPVMTQFRIEQGRSGIVHLVFDCPGRTMNVFSEAAIADIGTFAAWLTDADVPGVVIRSGKDNAFCAGADLTELGVAYDMIVAAPERRRFDLAYDHFFPLSRALRALETSGKPVVAAIAGLALGGGCELALAAHHRVLVDDPRIGLGLPESLVGLLPGAGGTQRLPRLIGIEAALPILMEGARLSGQVALDTGLVGTLVAAGEEIEAAEAWVLANPASSQPWDGRNWQPAELCDVHATISIVRDRVLQQTQGHYPAPLAILDCIELGLPQAFDAAIRTEMAIFAQLIQREEPRNMIATMFLAKTEYERLRRKGELPPALEQLVAIATSAIAAEDRDTIGPAGFGGGGQSIRRRSENGYWIDTEFGREARTAIDRIDAAIVADLHLPPEYHSIADYAVVVGAGYPAYLGGPYARLKRAKVQ</sequence>
<dbReference type="Proteomes" id="UP001597283">
    <property type="component" value="Unassembled WGS sequence"/>
</dbReference>
<dbReference type="InterPro" id="IPR050136">
    <property type="entry name" value="FA_oxidation_alpha_subunit"/>
</dbReference>
<dbReference type="PANTHER" id="PTHR43612">
    <property type="entry name" value="TRIFUNCTIONAL ENZYME SUBUNIT ALPHA"/>
    <property type="match status" value="1"/>
</dbReference>
<comment type="caution">
    <text evidence="1">The sequence shown here is derived from an EMBL/GenBank/DDBJ whole genome shotgun (WGS) entry which is preliminary data.</text>
</comment>
<organism evidence="1 2">
    <name type="scientific">Sphingomonas floccifaciens</name>
    <dbReference type="NCBI Taxonomy" id="1844115"/>
    <lineage>
        <taxon>Bacteria</taxon>
        <taxon>Pseudomonadati</taxon>
        <taxon>Pseudomonadota</taxon>
        <taxon>Alphaproteobacteria</taxon>
        <taxon>Sphingomonadales</taxon>
        <taxon>Sphingomonadaceae</taxon>
        <taxon>Sphingomonas</taxon>
    </lineage>
</organism>
<keyword evidence="2" id="KW-1185">Reference proteome</keyword>
<dbReference type="RefSeq" id="WP_380941585.1">
    <property type="nucleotide sequence ID" value="NZ_JBHUFC010000023.1"/>
</dbReference>
<proteinExistence type="predicted"/>
<evidence type="ECO:0000313" key="1">
    <source>
        <dbReference type="EMBL" id="MFD1789562.1"/>
    </source>
</evidence>
<gene>
    <name evidence="1" type="ORF">ACFSC3_18570</name>
</gene>
<protein>
    <submittedName>
        <fullName evidence="1">Enoyl-CoA hydratase-related protein</fullName>
    </submittedName>
</protein>
<dbReference type="EMBL" id="JBHUFC010000023">
    <property type="protein sequence ID" value="MFD1789562.1"/>
    <property type="molecule type" value="Genomic_DNA"/>
</dbReference>